<keyword evidence="3" id="KW-0238">DNA-binding</keyword>
<evidence type="ECO:0000259" key="5">
    <source>
        <dbReference type="PROSITE" id="PS00716"/>
    </source>
</evidence>
<dbReference type="InterPro" id="IPR036388">
    <property type="entry name" value="WH-like_DNA-bd_sf"/>
</dbReference>
<dbReference type="Pfam" id="PF04542">
    <property type="entry name" value="Sigma70_r2"/>
    <property type="match status" value="1"/>
</dbReference>
<dbReference type="RefSeq" id="WP_073023489.1">
    <property type="nucleotide sequence ID" value="NZ_FQZS01000003.1"/>
</dbReference>
<keyword evidence="1" id="KW-0805">Transcription regulation</keyword>
<dbReference type="Gene3D" id="1.10.10.10">
    <property type="entry name" value="Winged helix-like DNA-binding domain superfamily/Winged helix DNA-binding domain"/>
    <property type="match status" value="1"/>
</dbReference>
<dbReference type="AlphaFoldDB" id="A0A1M6AWA3"/>
<dbReference type="STRING" id="1122184.SAMN02745176_00152"/>
<dbReference type="SUPFAM" id="SSF88659">
    <property type="entry name" value="Sigma3 and sigma4 domains of RNA polymerase sigma factors"/>
    <property type="match status" value="1"/>
</dbReference>
<dbReference type="NCBIfam" id="TIGR02937">
    <property type="entry name" value="sigma70-ECF"/>
    <property type="match status" value="1"/>
</dbReference>
<evidence type="ECO:0000256" key="2">
    <source>
        <dbReference type="ARBA" id="ARBA00023082"/>
    </source>
</evidence>
<keyword evidence="7" id="KW-1185">Reference proteome</keyword>
<dbReference type="PROSITE" id="PS00716">
    <property type="entry name" value="SIGMA70_2"/>
    <property type="match status" value="1"/>
</dbReference>
<evidence type="ECO:0000313" key="7">
    <source>
        <dbReference type="Proteomes" id="UP000184442"/>
    </source>
</evidence>
<evidence type="ECO:0000313" key="6">
    <source>
        <dbReference type="EMBL" id="SHI40829.1"/>
    </source>
</evidence>
<dbReference type="GO" id="GO:0006352">
    <property type="term" value="P:DNA-templated transcription initiation"/>
    <property type="evidence" value="ECO:0007669"/>
    <property type="project" value="InterPro"/>
</dbReference>
<feature type="domain" description="RNA polymerase sigma-70" evidence="5">
    <location>
        <begin position="185"/>
        <end position="211"/>
    </location>
</feature>
<proteinExistence type="predicted"/>
<sequence length="267" mass="31078">MTNEELVKEYQNGNLSMLEVLIKKNENLVKYFANKYSGVAKKASLEFNDLVQEGWIAFLDAVEKYQYNDDEPVLFSTYAGMRIRYRILNTLNSSICRKKKRDVTSEEINICSISEVMHGTDDMTIEETLSDEQSEEVFMMVEDEIDNKILRQDLFHVIETVLGKGAGLVRNVLIMHYGLKGKERTFEQIGKIFKVTWQSVQQAEFAAIKKIRNSQEGKELMKKYQWQVLNSFEHNRDKINQFASPDVVLERMETLDELLYGVLKQIC</sequence>
<dbReference type="InterPro" id="IPR013324">
    <property type="entry name" value="RNA_pol_sigma_r3/r4-like"/>
</dbReference>
<keyword evidence="4" id="KW-0804">Transcription</keyword>
<dbReference type="InterPro" id="IPR007627">
    <property type="entry name" value="RNA_pol_sigma70_r2"/>
</dbReference>
<dbReference type="InterPro" id="IPR000943">
    <property type="entry name" value="RNA_pol_sigma70"/>
</dbReference>
<dbReference type="InterPro" id="IPR013325">
    <property type="entry name" value="RNA_pol_sigma_r2"/>
</dbReference>
<gene>
    <name evidence="6" type="ORF">SAMN02745176_00152</name>
</gene>
<dbReference type="GO" id="GO:0016987">
    <property type="term" value="F:sigma factor activity"/>
    <property type="evidence" value="ECO:0007669"/>
    <property type="project" value="UniProtKB-KW"/>
</dbReference>
<dbReference type="Pfam" id="PF04545">
    <property type="entry name" value="Sigma70_r4"/>
    <property type="match status" value="1"/>
</dbReference>
<evidence type="ECO:0000256" key="1">
    <source>
        <dbReference type="ARBA" id="ARBA00023015"/>
    </source>
</evidence>
<keyword evidence="2" id="KW-0731">Sigma factor</keyword>
<dbReference type="PANTHER" id="PTHR30603:SF47">
    <property type="entry name" value="RNA POLYMERASE SIGMA FACTOR SIGD, CHLOROPLASTIC"/>
    <property type="match status" value="1"/>
</dbReference>
<dbReference type="InterPro" id="IPR050239">
    <property type="entry name" value="Sigma-70_RNA_pol_init_factors"/>
</dbReference>
<dbReference type="InterPro" id="IPR014284">
    <property type="entry name" value="RNA_pol_sigma-70_dom"/>
</dbReference>
<reference evidence="6 7" key="1">
    <citation type="submission" date="2016-11" db="EMBL/GenBank/DDBJ databases">
        <authorList>
            <person name="Jaros S."/>
            <person name="Januszkiewicz K."/>
            <person name="Wedrychowicz H."/>
        </authorList>
    </citation>
    <scope>NUCLEOTIDE SEQUENCE [LARGE SCALE GENOMIC DNA]</scope>
    <source>
        <strain evidence="6 7">DSM 19022</strain>
    </source>
</reference>
<dbReference type="PANTHER" id="PTHR30603">
    <property type="entry name" value="RNA POLYMERASE SIGMA FACTOR RPO"/>
    <property type="match status" value="1"/>
</dbReference>
<dbReference type="SUPFAM" id="SSF88946">
    <property type="entry name" value="Sigma2 domain of RNA polymerase sigma factors"/>
    <property type="match status" value="1"/>
</dbReference>
<name>A0A1M6AWA3_9FIRM</name>
<dbReference type="Proteomes" id="UP000184442">
    <property type="component" value="Unassembled WGS sequence"/>
</dbReference>
<evidence type="ECO:0000256" key="4">
    <source>
        <dbReference type="ARBA" id="ARBA00023163"/>
    </source>
</evidence>
<dbReference type="OrthoDB" id="1779676at2"/>
<evidence type="ECO:0000256" key="3">
    <source>
        <dbReference type="ARBA" id="ARBA00023125"/>
    </source>
</evidence>
<dbReference type="Gene3D" id="1.10.1740.10">
    <property type="match status" value="1"/>
</dbReference>
<dbReference type="PRINTS" id="PR00046">
    <property type="entry name" value="SIGMA70FCT"/>
</dbReference>
<protein>
    <submittedName>
        <fullName evidence="6">RNA polymerase sigma factor, sigma-70 family</fullName>
    </submittedName>
</protein>
<organism evidence="6 7">
    <name type="scientific">Lutispora thermophila DSM 19022</name>
    <dbReference type="NCBI Taxonomy" id="1122184"/>
    <lineage>
        <taxon>Bacteria</taxon>
        <taxon>Bacillati</taxon>
        <taxon>Bacillota</taxon>
        <taxon>Clostridia</taxon>
        <taxon>Lutisporales</taxon>
        <taxon>Lutisporaceae</taxon>
        <taxon>Lutispora</taxon>
    </lineage>
</organism>
<accession>A0A1M6AWA3</accession>
<dbReference type="EMBL" id="FQZS01000003">
    <property type="protein sequence ID" value="SHI40829.1"/>
    <property type="molecule type" value="Genomic_DNA"/>
</dbReference>
<dbReference type="GO" id="GO:0003677">
    <property type="term" value="F:DNA binding"/>
    <property type="evidence" value="ECO:0007669"/>
    <property type="project" value="UniProtKB-KW"/>
</dbReference>
<dbReference type="InterPro" id="IPR007630">
    <property type="entry name" value="RNA_pol_sigma70_r4"/>
</dbReference>